<keyword evidence="1" id="KW-0812">Transmembrane</keyword>
<keyword evidence="1" id="KW-1133">Transmembrane helix</keyword>
<name>A0A6J7XCY6_9CAUD</name>
<reference evidence="3" key="1">
    <citation type="submission" date="2020-05" db="EMBL/GenBank/DDBJ databases">
        <authorList>
            <person name="Chiriac C."/>
            <person name="Salcher M."/>
            <person name="Ghai R."/>
            <person name="Kavagutti S V."/>
        </authorList>
    </citation>
    <scope>NUCLEOTIDE SEQUENCE</scope>
</reference>
<evidence type="ECO:0000256" key="1">
    <source>
        <dbReference type="SAM" id="Phobius"/>
    </source>
</evidence>
<sequence length="44" mass="5001">MGDYNFLPDIPPWFAIMLLIFMGIGFLTVAGGIIYLLITHIRFV</sequence>
<keyword evidence="1" id="KW-0472">Membrane</keyword>
<gene>
    <name evidence="2" type="ORF">UFOVP1444_42</name>
    <name evidence="3" type="ORF">UFOVP1536_30</name>
</gene>
<feature type="transmembrane region" description="Helical" evidence="1">
    <location>
        <begin position="12"/>
        <end position="38"/>
    </location>
</feature>
<accession>A0A6J7XCY6</accession>
<dbReference type="EMBL" id="LR797393">
    <property type="protein sequence ID" value="CAB4212947.1"/>
    <property type="molecule type" value="Genomic_DNA"/>
</dbReference>
<proteinExistence type="predicted"/>
<evidence type="ECO:0000313" key="3">
    <source>
        <dbReference type="EMBL" id="CAB5227995.1"/>
    </source>
</evidence>
<organism evidence="3">
    <name type="scientific">uncultured Caudovirales phage</name>
    <dbReference type="NCBI Taxonomy" id="2100421"/>
    <lineage>
        <taxon>Viruses</taxon>
        <taxon>Duplodnaviria</taxon>
        <taxon>Heunggongvirae</taxon>
        <taxon>Uroviricota</taxon>
        <taxon>Caudoviricetes</taxon>
        <taxon>Peduoviridae</taxon>
        <taxon>Maltschvirus</taxon>
        <taxon>Maltschvirus maltsch</taxon>
    </lineage>
</organism>
<evidence type="ECO:0000313" key="2">
    <source>
        <dbReference type="EMBL" id="CAB4212947.1"/>
    </source>
</evidence>
<protein>
    <submittedName>
        <fullName evidence="3">Uncharacterized protein</fullName>
    </submittedName>
</protein>
<dbReference type="EMBL" id="LR798382">
    <property type="protein sequence ID" value="CAB5227995.1"/>
    <property type="molecule type" value="Genomic_DNA"/>
</dbReference>